<dbReference type="SFLD" id="SFLDG01168">
    <property type="entry name" value="Ferric_reductase_subgroup_(FRE"/>
    <property type="match status" value="1"/>
</dbReference>
<dbReference type="GO" id="GO:0052851">
    <property type="term" value="F:ferric-chelate reductase (NADPH) activity"/>
    <property type="evidence" value="ECO:0007669"/>
    <property type="project" value="UniProtKB-EC"/>
</dbReference>
<evidence type="ECO:0000256" key="10">
    <source>
        <dbReference type="ARBA" id="ARBA00023065"/>
    </source>
</evidence>
<evidence type="ECO:0000256" key="13">
    <source>
        <dbReference type="SAM" id="MobiDB-lite"/>
    </source>
</evidence>
<organism evidence="16 17">
    <name type="scientific">Diplogelasinospora grovesii</name>
    <dbReference type="NCBI Taxonomy" id="303347"/>
    <lineage>
        <taxon>Eukaryota</taxon>
        <taxon>Fungi</taxon>
        <taxon>Dikarya</taxon>
        <taxon>Ascomycota</taxon>
        <taxon>Pezizomycotina</taxon>
        <taxon>Sordariomycetes</taxon>
        <taxon>Sordariomycetidae</taxon>
        <taxon>Sordariales</taxon>
        <taxon>Diplogelasinosporaceae</taxon>
        <taxon>Diplogelasinospora</taxon>
    </lineage>
</organism>
<keyword evidence="9" id="KW-0560">Oxidoreductase</keyword>
<evidence type="ECO:0000256" key="7">
    <source>
        <dbReference type="ARBA" id="ARBA00022982"/>
    </source>
</evidence>
<evidence type="ECO:0000256" key="5">
    <source>
        <dbReference type="ARBA" id="ARBA00022475"/>
    </source>
</evidence>
<evidence type="ECO:0000256" key="9">
    <source>
        <dbReference type="ARBA" id="ARBA00023002"/>
    </source>
</evidence>
<dbReference type="Pfam" id="PF01794">
    <property type="entry name" value="Ferric_reduct"/>
    <property type="match status" value="1"/>
</dbReference>
<keyword evidence="7" id="KW-0249">Electron transport</keyword>
<dbReference type="GO" id="GO:0006826">
    <property type="term" value="P:iron ion transport"/>
    <property type="evidence" value="ECO:0007669"/>
    <property type="project" value="TreeGrafter"/>
</dbReference>
<evidence type="ECO:0000256" key="1">
    <source>
        <dbReference type="ARBA" id="ARBA00004651"/>
    </source>
</evidence>
<dbReference type="Proteomes" id="UP001303473">
    <property type="component" value="Unassembled WGS sequence"/>
</dbReference>
<dbReference type="InterPro" id="IPR017927">
    <property type="entry name" value="FAD-bd_FR_type"/>
</dbReference>
<evidence type="ECO:0000313" key="16">
    <source>
        <dbReference type="EMBL" id="KAK3935272.1"/>
    </source>
</evidence>
<evidence type="ECO:0000259" key="15">
    <source>
        <dbReference type="PROSITE" id="PS51384"/>
    </source>
</evidence>
<dbReference type="InterPro" id="IPR017938">
    <property type="entry name" value="Riboflavin_synthase-like_b-brl"/>
</dbReference>
<sequence length="608" mass="66956">MSLPWLTQPVMLHSSRDAGTCTMTPQQCAFKTQHWVFWYNADNVYALNTVYFFVAVIGIFAVGYGLPKVLGKNGLYLRMLAATRLLSYRQLRGKRLDWGFPSVGILLLGLVGAAFFLAMTLGPQPYYWPNTKTISFGNSPPLATRTGWMGLGCLPFVIALSTKANMITALTGISYEKLHVFHSWAAWAMFVLALVHTFPFIIYHQWKGDIVSQWSQGGVWVTGVIALIAQAWLTLMSFPFIRNRYYEFFKATHLLAAAAFVVFFFIHCDFRLSSWDYFIATGVIYALSLLYAHIRTFLLRGVQHAELIPETDHTLRINIGTASTWRPGQHVFLRFLTLGVHSMTAHPFTICSAPSVRSTESKRDNGNDGASTMVFYIKPRGGITGRLANLARLQPGVKLAALLEGPYGGVPDRWAMGFDEALVIVGGSGAGFSLALIEDWMTNRHRRDTQQLHILVSTRDPNMRAWYLEALARIASKNAFSTAIGGLDITIHETGPQPGGGHSGQSASSVDKEGNEKDITKITDSTAKDSGAALLELFQVTFKASRPDVRAAIHRVASSTGGSIGIAACGPPSMSYDVSVEAANIQKRILCGGEGLSEVWYHQEAFSY</sequence>
<comment type="similarity">
    <text evidence="2">Belongs to the ferric reductase (FRE) family.</text>
</comment>
<feature type="transmembrane region" description="Helical" evidence="14">
    <location>
        <begin position="142"/>
        <end position="160"/>
    </location>
</feature>
<evidence type="ECO:0000256" key="8">
    <source>
        <dbReference type="ARBA" id="ARBA00022989"/>
    </source>
</evidence>
<feature type="transmembrane region" description="Helical" evidence="14">
    <location>
        <begin position="248"/>
        <end position="266"/>
    </location>
</feature>
<dbReference type="PANTHER" id="PTHR32361">
    <property type="entry name" value="FERRIC/CUPRIC REDUCTASE TRANSMEMBRANE COMPONENT"/>
    <property type="match status" value="1"/>
</dbReference>
<gene>
    <name evidence="16" type="ORF">QBC46DRAFT_298379</name>
</gene>
<dbReference type="InterPro" id="IPR013112">
    <property type="entry name" value="FAD-bd_8"/>
</dbReference>
<feature type="domain" description="FAD-binding FR-type" evidence="15">
    <location>
        <begin position="294"/>
        <end position="413"/>
    </location>
</feature>
<proteinExistence type="inferred from homology"/>
<keyword evidence="4" id="KW-0813">Transport</keyword>
<evidence type="ECO:0000256" key="2">
    <source>
        <dbReference type="ARBA" id="ARBA00006278"/>
    </source>
</evidence>
<feature type="transmembrane region" description="Helical" evidence="14">
    <location>
        <begin position="181"/>
        <end position="206"/>
    </location>
</feature>
<evidence type="ECO:0000256" key="14">
    <source>
        <dbReference type="SAM" id="Phobius"/>
    </source>
</evidence>
<feature type="transmembrane region" description="Helical" evidence="14">
    <location>
        <begin position="45"/>
        <end position="66"/>
    </location>
</feature>
<keyword evidence="17" id="KW-1185">Reference proteome</keyword>
<dbReference type="AlphaFoldDB" id="A0AAN6MXF2"/>
<feature type="region of interest" description="Disordered" evidence="13">
    <location>
        <begin position="491"/>
        <end position="515"/>
    </location>
</feature>
<dbReference type="SUPFAM" id="SSF63380">
    <property type="entry name" value="Riboflavin synthase domain-like"/>
    <property type="match status" value="1"/>
</dbReference>
<dbReference type="Gene3D" id="3.40.50.80">
    <property type="entry name" value="Nucleotide-binding domain of ferredoxin-NADP reductase (FNR) module"/>
    <property type="match status" value="1"/>
</dbReference>
<evidence type="ECO:0000256" key="11">
    <source>
        <dbReference type="ARBA" id="ARBA00023136"/>
    </source>
</evidence>
<evidence type="ECO:0000256" key="12">
    <source>
        <dbReference type="ARBA" id="ARBA00048483"/>
    </source>
</evidence>
<protein>
    <recommendedName>
        <fullName evidence="3">ferric-chelate reductase (NADPH)</fullName>
        <ecNumber evidence="3">1.16.1.9</ecNumber>
    </recommendedName>
</protein>
<keyword evidence="6 14" id="KW-0812">Transmembrane</keyword>
<dbReference type="SFLD" id="SFLDS00052">
    <property type="entry name" value="Ferric_Reductase_Domain"/>
    <property type="match status" value="1"/>
</dbReference>
<feature type="transmembrane region" description="Helical" evidence="14">
    <location>
        <begin position="218"/>
        <end position="241"/>
    </location>
</feature>
<feature type="transmembrane region" description="Helical" evidence="14">
    <location>
        <begin position="272"/>
        <end position="292"/>
    </location>
</feature>
<dbReference type="EC" id="1.16.1.9" evidence="3"/>
<dbReference type="GO" id="GO:0006879">
    <property type="term" value="P:intracellular iron ion homeostasis"/>
    <property type="evidence" value="ECO:0007669"/>
    <property type="project" value="TreeGrafter"/>
</dbReference>
<evidence type="ECO:0000256" key="4">
    <source>
        <dbReference type="ARBA" id="ARBA00022448"/>
    </source>
</evidence>
<keyword evidence="5" id="KW-1003">Cell membrane</keyword>
<dbReference type="EMBL" id="MU853930">
    <property type="protein sequence ID" value="KAK3935272.1"/>
    <property type="molecule type" value="Genomic_DNA"/>
</dbReference>
<dbReference type="PROSITE" id="PS51384">
    <property type="entry name" value="FAD_FR"/>
    <property type="match status" value="1"/>
</dbReference>
<dbReference type="InterPro" id="IPR013130">
    <property type="entry name" value="Fe3_Rdtase_TM_dom"/>
</dbReference>
<dbReference type="InterPro" id="IPR051410">
    <property type="entry name" value="Ferric/Cupric_Reductase"/>
</dbReference>
<dbReference type="Pfam" id="PF08022">
    <property type="entry name" value="FAD_binding_8"/>
    <property type="match status" value="1"/>
</dbReference>
<evidence type="ECO:0000256" key="3">
    <source>
        <dbReference type="ARBA" id="ARBA00012668"/>
    </source>
</evidence>
<keyword evidence="10" id="KW-0406">Ion transport</keyword>
<dbReference type="Pfam" id="PF08030">
    <property type="entry name" value="NAD_binding_6"/>
    <property type="match status" value="1"/>
</dbReference>
<reference evidence="17" key="1">
    <citation type="journal article" date="2023" name="Mol. Phylogenet. Evol.">
        <title>Genome-scale phylogeny and comparative genomics of the fungal order Sordariales.</title>
        <authorList>
            <person name="Hensen N."/>
            <person name="Bonometti L."/>
            <person name="Westerberg I."/>
            <person name="Brannstrom I.O."/>
            <person name="Guillou S."/>
            <person name="Cros-Aarteil S."/>
            <person name="Calhoun S."/>
            <person name="Haridas S."/>
            <person name="Kuo A."/>
            <person name="Mondo S."/>
            <person name="Pangilinan J."/>
            <person name="Riley R."/>
            <person name="LaButti K."/>
            <person name="Andreopoulos B."/>
            <person name="Lipzen A."/>
            <person name="Chen C."/>
            <person name="Yan M."/>
            <person name="Daum C."/>
            <person name="Ng V."/>
            <person name="Clum A."/>
            <person name="Steindorff A."/>
            <person name="Ohm R.A."/>
            <person name="Martin F."/>
            <person name="Silar P."/>
            <person name="Natvig D.O."/>
            <person name="Lalanne C."/>
            <person name="Gautier V."/>
            <person name="Ament-Velasquez S.L."/>
            <person name="Kruys A."/>
            <person name="Hutchinson M.I."/>
            <person name="Powell A.J."/>
            <person name="Barry K."/>
            <person name="Miller A.N."/>
            <person name="Grigoriev I.V."/>
            <person name="Debuchy R."/>
            <person name="Gladieux P."/>
            <person name="Hiltunen Thoren M."/>
            <person name="Johannesson H."/>
        </authorList>
    </citation>
    <scope>NUCLEOTIDE SEQUENCE [LARGE SCALE GENOMIC DNA]</scope>
    <source>
        <strain evidence="17">CBS 340.73</strain>
    </source>
</reference>
<keyword evidence="8 14" id="KW-1133">Transmembrane helix</keyword>
<name>A0AAN6MXF2_9PEZI</name>
<comment type="catalytic activity">
    <reaction evidence="12">
        <text>2 a Fe(II)-siderophore + NADP(+) + H(+) = 2 a Fe(III)-siderophore + NADPH</text>
        <dbReference type="Rhea" id="RHEA:28795"/>
        <dbReference type="Rhea" id="RHEA-COMP:11342"/>
        <dbReference type="Rhea" id="RHEA-COMP:11344"/>
        <dbReference type="ChEBI" id="CHEBI:15378"/>
        <dbReference type="ChEBI" id="CHEBI:29033"/>
        <dbReference type="ChEBI" id="CHEBI:29034"/>
        <dbReference type="ChEBI" id="CHEBI:57783"/>
        <dbReference type="ChEBI" id="CHEBI:58349"/>
        <dbReference type="EC" id="1.16.1.9"/>
    </reaction>
</comment>
<evidence type="ECO:0000256" key="6">
    <source>
        <dbReference type="ARBA" id="ARBA00022692"/>
    </source>
</evidence>
<keyword evidence="11 14" id="KW-0472">Membrane</keyword>
<evidence type="ECO:0000313" key="17">
    <source>
        <dbReference type="Proteomes" id="UP001303473"/>
    </source>
</evidence>
<comment type="caution">
    <text evidence="16">The sequence shown here is derived from an EMBL/GenBank/DDBJ whole genome shotgun (WGS) entry which is preliminary data.</text>
</comment>
<dbReference type="InterPro" id="IPR013121">
    <property type="entry name" value="Fe_red_NAD-bd_6"/>
</dbReference>
<dbReference type="PANTHER" id="PTHR32361:SF23">
    <property type="entry name" value="FERRIC-CHELATE REDUCTASE"/>
    <property type="match status" value="1"/>
</dbReference>
<dbReference type="GO" id="GO:0015677">
    <property type="term" value="P:copper ion import"/>
    <property type="evidence" value="ECO:0007669"/>
    <property type="project" value="TreeGrafter"/>
</dbReference>
<dbReference type="GO" id="GO:0005886">
    <property type="term" value="C:plasma membrane"/>
    <property type="evidence" value="ECO:0007669"/>
    <property type="project" value="UniProtKB-SubCell"/>
</dbReference>
<dbReference type="InterPro" id="IPR039261">
    <property type="entry name" value="FNR_nucleotide-bd"/>
</dbReference>
<feature type="transmembrane region" description="Helical" evidence="14">
    <location>
        <begin position="98"/>
        <end position="122"/>
    </location>
</feature>
<dbReference type="CDD" id="cd06186">
    <property type="entry name" value="NOX_Duox_like_FAD_NADP"/>
    <property type="match status" value="1"/>
</dbReference>
<accession>A0AAN6MXF2</accession>
<comment type="subcellular location">
    <subcellularLocation>
        <location evidence="1">Cell membrane</location>
        <topology evidence="1">Multi-pass membrane protein</topology>
    </subcellularLocation>
</comment>